<dbReference type="RefSeq" id="WP_258938071.1">
    <property type="nucleotide sequence ID" value="NZ_JANBBF010000014.1"/>
</dbReference>
<evidence type="ECO:0000313" key="5">
    <source>
        <dbReference type="Proteomes" id="UP001598673"/>
    </source>
</evidence>
<feature type="compositionally biased region" description="Pro residues" evidence="1">
    <location>
        <begin position="146"/>
        <end position="157"/>
    </location>
</feature>
<dbReference type="Proteomes" id="UP001598673">
    <property type="component" value="Unassembled WGS sequence"/>
</dbReference>
<feature type="compositionally biased region" description="Low complexity" evidence="1">
    <location>
        <begin position="225"/>
        <end position="260"/>
    </location>
</feature>
<proteinExistence type="predicted"/>
<feature type="chain" id="PRO_5045891223" evidence="3">
    <location>
        <begin position="27"/>
        <end position="296"/>
    </location>
</feature>
<evidence type="ECO:0000256" key="2">
    <source>
        <dbReference type="SAM" id="Phobius"/>
    </source>
</evidence>
<feature type="transmembrane region" description="Helical" evidence="2">
    <location>
        <begin position="268"/>
        <end position="291"/>
    </location>
</feature>
<gene>
    <name evidence="4" type="ORF">ACFWGY_23955</name>
</gene>
<feature type="compositionally biased region" description="Basic and acidic residues" evidence="1">
    <location>
        <begin position="63"/>
        <end position="120"/>
    </location>
</feature>
<feature type="compositionally biased region" description="Gly residues" evidence="1">
    <location>
        <begin position="261"/>
        <end position="271"/>
    </location>
</feature>
<evidence type="ECO:0000313" key="4">
    <source>
        <dbReference type="EMBL" id="MFD6796390.1"/>
    </source>
</evidence>
<evidence type="ECO:0000256" key="1">
    <source>
        <dbReference type="SAM" id="MobiDB-lite"/>
    </source>
</evidence>
<keyword evidence="3" id="KW-0732">Signal</keyword>
<protein>
    <submittedName>
        <fullName evidence="4">Uncharacterized protein</fullName>
    </submittedName>
</protein>
<feature type="signal peptide" evidence="3">
    <location>
        <begin position="1"/>
        <end position="26"/>
    </location>
</feature>
<sequence length="296" mass="29269">MRVTRSFALAVVTGAAVFGSAGVAGAGQDAGHPRGDGGVIVRGLDDLGPVDPGEGPGEPAGGKGDRGGGDDDRGGGKGGHERRGGDNDRPLCEDERMHRGELAVDPDRSRRGQVFDRETSDWDLGDGGPGGTQGWFNHWKHCVETPPAPENPGQPPKSEPDADVHADPDRGGTGDDGAESEAGPGTEHTAQPESSVDGAPAEPRGQPTAGRQPQAPAGEESENHLPSSAAPAPSAQRADADSDAGSDAGSDDGAAAAGAGSDDGGMGFGGGLLLIGGGGLLAAAAAAVLAVRTRRA</sequence>
<comment type="caution">
    <text evidence="4">The sequence shown here is derived from an EMBL/GenBank/DDBJ whole genome shotgun (WGS) entry which is preliminary data.</text>
</comment>
<name>A0ABW6GB39_9PSEU</name>
<accession>A0ABW6GB39</accession>
<feature type="compositionally biased region" description="Basic and acidic residues" evidence="1">
    <location>
        <begin position="158"/>
        <end position="173"/>
    </location>
</feature>
<keyword evidence="5" id="KW-1185">Reference proteome</keyword>
<organism evidence="4 5">
    <name type="scientific">Prauserella salsuginis</name>
    <dbReference type="NCBI Taxonomy" id="387889"/>
    <lineage>
        <taxon>Bacteria</taxon>
        <taxon>Bacillati</taxon>
        <taxon>Actinomycetota</taxon>
        <taxon>Actinomycetes</taxon>
        <taxon>Pseudonocardiales</taxon>
        <taxon>Pseudonocardiaceae</taxon>
        <taxon>Prauserella</taxon>
        <taxon>Prauserella salsuginis group</taxon>
    </lineage>
</organism>
<keyword evidence="2" id="KW-0812">Transmembrane</keyword>
<reference evidence="4 5" key="1">
    <citation type="submission" date="2024-09" db="EMBL/GenBank/DDBJ databases">
        <title>The Natural Products Discovery Center: Release of the First 8490 Sequenced Strains for Exploring Actinobacteria Biosynthetic Diversity.</title>
        <authorList>
            <person name="Kalkreuter E."/>
            <person name="Kautsar S.A."/>
            <person name="Yang D."/>
            <person name="Bader C.D."/>
            <person name="Teijaro C.N."/>
            <person name="Fluegel L."/>
            <person name="Davis C.M."/>
            <person name="Simpson J.R."/>
            <person name="Lauterbach L."/>
            <person name="Steele A.D."/>
            <person name="Gui C."/>
            <person name="Meng S."/>
            <person name="Li G."/>
            <person name="Viehrig K."/>
            <person name="Ye F."/>
            <person name="Su P."/>
            <person name="Kiefer A.F."/>
            <person name="Nichols A."/>
            <person name="Cepeda A.J."/>
            <person name="Yan W."/>
            <person name="Fan B."/>
            <person name="Jiang Y."/>
            <person name="Adhikari A."/>
            <person name="Zheng C.-J."/>
            <person name="Schuster L."/>
            <person name="Cowan T.M."/>
            <person name="Smanski M.J."/>
            <person name="Chevrette M.G."/>
            <person name="De Carvalho L.P.S."/>
            <person name="Shen B."/>
        </authorList>
    </citation>
    <scope>NUCLEOTIDE SEQUENCE [LARGE SCALE GENOMIC DNA]</scope>
    <source>
        <strain evidence="4 5">NPDC060353</strain>
    </source>
</reference>
<feature type="region of interest" description="Disordered" evidence="1">
    <location>
        <begin position="25"/>
        <end position="271"/>
    </location>
</feature>
<keyword evidence="2" id="KW-1133">Transmembrane helix</keyword>
<evidence type="ECO:0000256" key="3">
    <source>
        <dbReference type="SAM" id="SignalP"/>
    </source>
</evidence>
<keyword evidence="2" id="KW-0472">Membrane</keyword>
<dbReference type="EMBL" id="JBHXCV010000020">
    <property type="protein sequence ID" value="MFD6796390.1"/>
    <property type="molecule type" value="Genomic_DNA"/>
</dbReference>